<feature type="transmembrane region" description="Helical" evidence="1">
    <location>
        <begin position="132"/>
        <end position="150"/>
    </location>
</feature>
<keyword evidence="1" id="KW-0472">Membrane</keyword>
<evidence type="ECO:0000256" key="1">
    <source>
        <dbReference type="SAM" id="Phobius"/>
    </source>
</evidence>
<dbReference type="EMBL" id="JABAIL010000003">
    <property type="protein sequence ID" value="NLR91612.1"/>
    <property type="molecule type" value="Genomic_DNA"/>
</dbReference>
<name>A0A7X8SK51_9BACT</name>
<dbReference type="GO" id="GO:0004016">
    <property type="term" value="F:adenylate cyclase activity"/>
    <property type="evidence" value="ECO:0007669"/>
    <property type="project" value="UniProtKB-ARBA"/>
</dbReference>
<dbReference type="Proteomes" id="UP000585050">
    <property type="component" value="Unassembled WGS sequence"/>
</dbReference>
<accession>A0A7X8SK51</accession>
<reference evidence="3 4" key="1">
    <citation type="submission" date="2020-04" db="EMBL/GenBank/DDBJ databases">
        <title>Flammeovirga sp. SR4, a novel species isolated from seawater.</title>
        <authorList>
            <person name="Wang X."/>
        </authorList>
    </citation>
    <scope>NUCLEOTIDE SEQUENCE [LARGE SCALE GENOMIC DNA]</scope>
    <source>
        <strain evidence="3 4">SR4</strain>
    </source>
</reference>
<feature type="transmembrane region" description="Helical" evidence="1">
    <location>
        <begin position="91"/>
        <end position="112"/>
    </location>
</feature>
<feature type="transmembrane region" description="Helical" evidence="1">
    <location>
        <begin position="56"/>
        <end position="79"/>
    </location>
</feature>
<evidence type="ECO:0000259" key="2">
    <source>
        <dbReference type="PROSITE" id="PS50125"/>
    </source>
</evidence>
<proteinExistence type="predicted"/>
<dbReference type="GO" id="GO:0009190">
    <property type="term" value="P:cyclic nucleotide biosynthetic process"/>
    <property type="evidence" value="ECO:0007669"/>
    <property type="project" value="InterPro"/>
</dbReference>
<dbReference type="InterPro" id="IPR029787">
    <property type="entry name" value="Nucleotide_cyclase"/>
</dbReference>
<dbReference type="CDD" id="cd07302">
    <property type="entry name" value="CHD"/>
    <property type="match status" value="1"/>
</dbReference>
<evidence type="ECO:0000313" key="3">
    <source>
        <dbReference type="EMBL" id="NLR91612.1"/>
    </source>
</evidence>
<dbReference type="AlphaFoldDB" id="A0A7X8SK51"/>
<gene>
    <name evidence="3" type="ORF">HGP29_10365</name>
</gene>
<sequence>MNNYQVQKYIKGYIISFAAWYVINALYLVIRYDALQFYSRFVDQHEYFLIHEELKVAMVANAIITLFLSWFSWNFYFFLDKRSKLKHWQRGLLILIVGTLEVSLLLHLGDFLGKKFYPDGLPYFNELSQQSFVIYFIYIFMGALVINSLFQLRDILGPELFQSVIQGQYYLPKEEDRIFMFLDLYNSTSIAECLGHLKYSNLIQDSYRIITDAIVKNKASVYQYVGDEIVLTWPTEKGLKENRCIHVFFEIEQALEEKRDYFMEKYGHVPEFKAGLHSGIVATAQVGVIKREVAYHGDTVNATARLQESCKQLGEKILISEVISSKLELPFIDMGEYQFRGKRKAMHVYTLHTTKNEASHVKEIKFISTDYPDQASSS</sequence>
<feature type="transmembrane region" description="Helical" evidence="1">
    <location>
        <begin position="12"/>
        <end position="30"/>
    </location>
</feature>
<keyword evidence="1" id="KW-1133">Transmembrane helix</keyword>
<dbReference type="PANTHER" id="PTHR43081:SF1">
    <property type="entry name" value="ADENYLATE CYCLASE, TERMINAL-DIFFERENTIATION SPECIFIC"/>
    <property type="match status" value="1"/>
</dbReference>
<dbReference type="InterPro" id="IPR001054">
    <property type="entry name" value="A/G_cyclase"/>
</dbReference>
<dbReference type="InterPro" id="IPR050697">
    <property type="entry name" value="Adenylyl/Guanylyl_Cyclase_3/4"/>
</dbReference>
<dbReference type="SUPFAM" id="SSF55073">
    <property type="entry name" value="Nucleotide cyclase"/>
    <property type="match status" value="1"/>
</dbReference>
<dbReference type="Pfam" id="PF00211">
    <property type="entry name" value="Guanylate_cyc"/>
    <property type="match status" value="1"/>
</dbReference>
<dbReference type="GO" id="GO:0035556">
    <property type="term" value="P:intracellular signal transduction"/>
    <property type="evidence" value="ECO:0007669"/>
    <property type="project" value="InterPro"/>
</dbReference>
<comment type="caution">
    <text evidence="3">The sequence shown here is derived from an EMBL/GenBank/DDBJ whole genome shotgun (WGS) entry which is preliminary data.</text>
</comment>
<keyword evidence="4" id="KW-1185">Reference proteome</keyword>
<dbReference type="RefSeq" id="WP_168882330.1">
    <property type="nucleotide sequence ID" value="NZ_JABAIL010000003.1"/>
</dbReference>
<dbReference type="PROSITE" id="PS50125">
    <property type="entry name" value="GUANYLATE_CYCLASE_2"/>
    <property type="match status" value="1"/>
</dbReference>
<protein>
    <submittedName>
        <fullName evidence="3">Adenylate/guanylate cyclase domain-containing protein</fullName>
    </submittedName>
</protein>
<feature type="domain" description="Guanylate cyclase" evidence="2">
    <location>
        <begin position="178"/>
        <end position="307"/>
    </location>
</feature>
<organism evidence="3 4">
    <name type="scientific">Flammeovirga agarivorans</name>
    <dbReference type="NCBI Taxonomy" id="2726742"/>
    <lineage>
        <taxon>Bacteria</taxon>
        <taxon>Pseudomonadati</taxon>
        <taxon>Bacteroidota</taxon>
        <taxon>Cytophagia</taxon>
        <taxon>Cytophagales</taxon>
        <taxon>Flammeovirgaceae</taxon>
        <taxon>Flammeovirga</taxon>
    </lineage>
</organism>
<keyword evidence="1" id="KW-0812">Transmembrane</keyword>
<dbReference type="PANTHER" id="PTHR43081">
    <property type="entry name" value="ADENYLATE CYCLASE, TERMINAL-DIFFERENTIATION SPECIFIC-RELATED"/>
    <property type="match status" value="1"/>
</dbReference>
<dbReference type="Gene3D" id="3.30.70.1230">
    <property type="entry name" value="Nucleotide cyclase"/>
    <property type="match status" value="1"/>
</dbReference>
<evidence type="ECO:0000313" key="4">
    <source>
        <dbReference type="Proteomes" id="UP000585050"/>
    </source>
</evidence>